<reference evidence="11" key="2">
    <citation type="submission" date="2023-05" db="EMBL/GenBank/DDBJ databases">
        <authorList>
            <person name="Fouks B."/>
        </authorList>
    </citation>
    <scope>NUCLEOTIDE SEQUENCE</scope>
    <source>
        <strain evidence="11">Stay&amp;Tobe</strain>
        <tissue evidence="11">Testes</tissue>
    </source>
</reference>
<dbReference type="GO" id="GO:0047804">
    <property type="term" value="F:cysteine-S-conjugate beta-lyase activity"/>
    <property type="evidence" value="ECO:0007669"/>
    <property type="project" value="UniProtKB-EC"/>
</dbReference>
<comment type="subunit">
    <text evidence="2">Homodimer.</text>
</comment>
<dbReference type="Gene3D" id="3.90.1150.10">
    <property type="entry name" value="Aspartate Aminotransferase, domain 1"/>
    <property type="match status" value="1"/>
</dbReference>
<evidence type="ECO:0000256" key="9">
    <source>
        <dbReference type="ARBA" id="ARBA00049325"/>
    </source>
</evidence>
<proteinExistence type="predicted"/>
<sequence>MLKNLNQICRHIFKVRPSITSSSVLPIISHIHTSSGMTDKFELPARYHGSEKSVWVEYIQLALEYKPLNLGQGFPDYPPPDYVTKGLAEVVTGENCLLNQYTRGFGHPRLVNAISKLYSKLLNRDINPNTEVLVTAGAYEALLVQF</sequence>
<evidence type="ECO:0000256" key="1">
    <source>
        <dbReference type="ARBA" id="ARBA00001933"/>
    </source>
</evidence>
<evidence type="ECO:0000256" key="4">
    <source>
        <dbReference type="ARBA" id="ARBA00022576"/>
    </source>
</evidence>
<dbReference type="InterPro" id="IPR004839">
    <property type="entry name" value="Aminotransferase_I/II_large"/>
</dbReference>
<dbReference type="GO" id="GO:0005739">
    <property type="term" value="C:mitochondrion"/>
    <property type="evidence" value="ECO:0007669"/>
    <property type="project" value="TreeGrafter"/>
</dbReference>
<dbReference type="GO" id="GO:0030170">
    <property type="term" value="F:pyridoxal phosphate binding"/>
    <property type="evidence" value="ECO:0007669"/>
    <property type="project" value="InterPro"/>
</dbReference>
<reference evidence="11" key="1">
    <citation type="journal article" date="2023" name="IScience">
        <title>Live-bearing cockroach genome reveals convergent evolutionary mechanisms linked to viviparity in insects and beyond.</title>
        <authorList>
            <person name="Fouks B."/>
            <person name="Harrison M.C."/>
            <person name="Mikhailova A.A."/>
            <person name="Marchal E."/>
            <person name="English S."/>
            <person name="Carruthers M."/>
            <person name="Jennings E.C."/>
            <person name="Chiamaka E.L."/>
            <person name="Frigard R.A."/>
            <person name="Pippel M."/>
            <person name="Attardo G.M."/>
            <person name="Benoit J.B."/>
            <person name="Bornberg-Bauer E."/>
            <person name="Tobe S.S."/>
        </authorList>
    </citation>
    <scope>NUCLEOTIDE SEQUENCE</scope>
    <source>
        <strain evidence="11">Stay&amp;Tobe</strain>
    </source>
</reference>
<dbReference type="GO" id="GO:0016212">
    <property type="term" value="F:kynurenine-oxoglutarate transaminase activity"/>
    <property type="evidence" value="ECO:0007669"/>
    <property type="project" value="UniProtKB-EC"/>
</dbReference>
<evidence type="ECO:0000313" key="12">
    <source>
        <dbReference type="Proteomes" id="UP001233999"/>
    </source>
</evidence>
<dbReference type="FunFam" id="3.90.1150.10:FF:000275">
    <property type="entry name" value="kynurenine--oxoglutarate transaminase 1"/>
    <property type="match status" value="1"/>
</dbReference>
<evidence type="ECO:0000256" key="8">
    <source>
        <dbReference type="ARBA" id="ARBA00024016"/>
    </source>
</evidence>
<dbReference type="Pfam" id="PF00155">
    <property type="entry name" value="Aminotran_1_2"/>
    <property type="match status" value="1"/>
</dbReference>
<dbReference type="Gene3D" id="3.40.640.10">
    <property type="entry name" value="Type I PLP-dependent aspartate aminotransferase-like (Major domain)"/>
    <property type="match status" value="1"/>
</dbReference>
<keyword evidence="12" id="KW-1185">Reference proteome</keyword>
<keyword evidence="7" id="KW-0456">Lyase</keyword>
<dbReference type="InterPro" id="IPR015422">
    <property type="entry name" value="PyrdxlP-dep_Trfase_small"/>
</dbReference>
<comment type="pathway">
    <text evidence="8">Amino-acid degradation; L-kynurenine degradation; kynurenate from L-kynurenine: step 1/2.</text>
</comment>
<evidence type="ECO:0000256" key="5">
    <source>
        <dbReference type="ARBA" id="ARBA00022679"/>
    </source>
</evidence>
<evidence type="ECO:0000256" key="6">
    <source>
        <dbReference type="ARBA" id="ARBA00022898"/>
    </source>
</evidence>
<keyword evidence="6" id="KW-0663">Pyridoxal phosphate</keyword>
<comment type="catalytic activity">
    <reaction evidence="9">
        <text>an S-substituted L-cysteine + H2O = a thiol + pyruvate + NH4(+)</text>
        <dbReference type="Rhea" id="RHEA:18121"/>
        <dbReference type="ChEBI" id="CHEBI:15361"/>
        <dbReference type="ChEBI" id="CHEBI:15377"/>
        <dbReference type="ChEBI" id="CHEBI:28938"/>
        <dbReference type="ChEBI" id="CHEBI:29256"/>
        <dbReference type="ChEBI" id="CHEBI:58717"/>
        <dbReference type="EC" id="4.4.1.13"/>
    </reaction>
    <physiologicalReaction direction="left-to-right" evidence="9">
        <dbReference type="Rhea" id="RHEA:18122"/>
    </physiologicalReaction>
</comment>
<name>A0AAD7Z3Q5_DIPPU</name>
<dbReference type="InterPro" id="IPR051326">
    <property type="entry name" value="Kynurenine-oxoglutarate_AT"/>
</dbReference>
<keyword evidence="4" id="KW-0032">Aminotransferase</keyword>
<evidence type="ECO:0000256" key="2">
    <source>
        <dbReference type="ARBA" id="ARBA00011738"/>
    </source>
</evidence>
<dbReference type="AlphaFoldDB" id="A0AAD7Z3Q5"/>
<evidence type="ECO:0000313" key="11">
    <source>
        <dbReference type="EMBL" id="KAJ9573679.1"/>
    </source>
</evidence>
<gene>
    <name evidence="11" type="ORF">L9F63_008949</name>
</gene>
<protein>
    <recommendedName>
        <fullName evidence="3">kynurenine--oxoglutarate transaminase</fullName>
        <ecNumber evidence="3">2.6.1.7</ecNumber>
    </recommendedName>
</protein>
<dbReference type="EC" id="2.6.1.7" evidence="3"/>
<keyword evidence="5" id="KW-0808">Transferase</keyword>
<dbReference type="EMBL" id="JASPKZ010010686">
    <property type="protein sequence ID" value="KAJ9573679.1"/>
    <property type="molecule type" value="Genomic_DNA"/>
</dbReference>
<dbReference type="PANTHER" id="PTHR43807">
    <property type="entry name" value="FI04487P"/>
    <property type="match status" value="1"/>
</dbReference>
<organism evidence="11 12">
    <name type="scientific">Diploptera punctata</name>
    <name type="common">Pacific beetle cockroach</name>
    <dbReference type="NCBI Taxonomy" id="6984"/>
    <lineage>
        <taxon>Eukaryota</taxon>
        <taxon>Metazoa</taxon>
        <taxon>Ecdysozoa</taxon>
        <taxon>Arthropoda</taxon>
        <taxon>Hexapoda</taxon>
        <taxon>Insecta</taxon>
        <taxon>Pterygota</taxon>
        <taxon>Neoptera</taxon>
        <taxon>Polyneoptera</taxon>
        <taxon>Dictyoptera</taxon>
        <taxon>Blattodea</taxon>
        <taxon>Blaberoidea</taxon>
        <taxon>Blaberidae</taxon>
        <taxon>Diplopterinae</taxon>
        <taxon>Diploptera</taxon>
    </lineage>
</organism>
<dbReference type="Proteomes" id="UP001233999">
    <property type="component" value="Unassembled WGS sequence"/>
</dbReference>
<dbReference type="PANTHER" id="PTHR43807:SF20">
    <property type="entry name" value="FI04487P"/>
    <property type="match status" value="1"/>
</dbReference>
<comment type="caution">
    <text evidence="11">The sequence shown here is derived from an EMBL/GenBank/DDBJ whole genome shotgun (WGS) entry which is preliminary data.</text>
</comment>
<evidence type="ECO:0000259" key="10">
    <source>
        <dbReference type="Pfam" id="PF00155"/>
    </source>
</evidence>
<evidence type="ECO:0000256" key="7">
    <source>
        <dbReference type="ARBA" id="ARBA00023239"/>
    </source>
</evidence>
<dbReference type="SUPFAM" id="SSF53383">
    <property type="entry name" value="PLP-dependent transferases"/>
    <property type="match status" value="1"/>
</dbReference>
<accession>A0AAD7Z3Q5</accession>
<dbReference type="InterPro" id="IPR015421">
    <property type="entry name" value="PyrdxlP-dep_Trfase_major"/>
</dbReference>
<dbReference type="GO" id="GO:0070189">
    <property type="term" value="P:kynurenine metabolic process"/>
    <property type="evidence" value="ECO:0007669"/>
    <property type="project" value="UniProtKB-ARBA"/>
</dbReference>
<dbReference type="InterPro" id="IPR015424">
    <property type="entry name" value="PyrdxlP-dep_Trfase"/>
</dbReference>
<comment type="cofactor">
    <cofactor evidence="1">
        <name>pyridoxal 5'-phosphate</name>
        <dbReference type="ChEBI" id="CHEBI:597326"/>
    </cofactor>
</comment>
<feature type="domain" description="Aminotransferase class I/classII large" evidence="10">
    <location>
        <begin position="67"/>
        <end position="143"/>
    </location>
</feature>
<evidence type="ECO:0000256" key="3">
    <source>
        <dbReference type="ARBA" id="ARBA00012751"/>
    </source>
</evidence>